<sequence>MSKHTIIGVIVLMSISLLGVVGLQLYWINDAIKVKQEQFDRSVNAALTKVVEKLETHEAVSVVAHQMASLNEQPTTIPLPDTEPVPVVEEVYEAPPQPPKEKSKPAKTGKNLSFPGKSKTTSGPSSGKKAEPAAEPIAFTDAVTIQNVAPADYIVLSPQGAVAYQYRLDNPTSSAKQLKEKNKSIAAAQSAYAQASGGSHKIIKGYPDTIHFKGSANRAYFSVDSILKVEKVQDFKRLVDSSAVLFRSQHNRPMGISVDTLRFLAAELDNLKHQKRLPVTIRPAAISSVDVRNDSIFIYHTDTAKEAEFRRHTVSRANSAGGATTIWGEARPIRAATPMRASTPLRVTAVLPKAKVAKPVQVTTEGRSAASAKPARLPNAKTDVSSIEKIEIKKDMLNDVVQKMVVEYAVKDEPLRERLNLHGLQTLLKAELQQQGICLDFGYWVVAGQTDTVAAQNLAAIRHRGLPSYKATLFPNDIFDKPDYLGLYFPESKAYALRSLWGMLLLSALFTMVIIATFGTTIHIIYKQKKLSEMKNDFINNMTHEFKTPIATISLATDSIANPKVYENPDKIQYYTRIIREENKRMNAQVENVLQIALLEKNEFKMNLQPIDVHALIVKAIEGIQLQVEQRLGQVNVQLDALQHELRSDEVHLYNVICNLLDNANKYSPASPDIQLVTKNVNGGILIAVEDKGIGMSKDTQQRVFEKFYRVPTGNLHNVKGFGLGLSYVKAIVQAHHGDIRLKSELGKGSRFEIFLPMS</sequence>
<feature type="compositionally biased region" description="Low complexity" evidence="7">
    <location>
        <begin position="115"/>
        <end position="127"/>
    </location>
</feature>
<feature type="domain" description="Histidine kinase" evidence="9">
    <location>
        <begin position="541"/>
        <end position="759"/>
    </location>
</feature>
<dbReference type="EC" id="2.7.13.3" evidence="2"/>
<dbReference type="SMART" id="SM00388">
    <property type="entry name" value="HisKA"/>
    <property type="match status" value="1"/>
</dbReference>
<reference evidence="11" key="1">
    <citation type="journal article" date="2019" name="Int. J. Syst. Evol. Microbiol.">
        <title>The Global Catalogue of Microorganisms (GCM) 10K type strain sequencing project: providing services to taxonomists for standard genome sequencing and annotation.</title>
        <authorList>
            <consortium name="The Broad Institute Genomics Platform"/>
            <consortium name="The Broad Institute Genome Sequencing Center for Infectious Disease"/>
            <person name="Wu L."/>
            <person name="Ma J."/>
        </authorList>
    </citation>
    <scope>NUCLEOTIDE SEQUENCE [LARGE SCALE GENOMIC DNA]</scope>
    <source>
        <strain evidence="11">KCTC 23984</strain>
    </source>
</reference>
<keyword evidence="8" id="KW-0812">Transmembrane</keyword>
<evidence type="ECO:0000256" key="2">
    <source>
        <dbReference type="ARBA" id="ARBA00012438"/>
    </source>
</evidence>
<dbReference type="PANTHER" id="PTHR43711">
    <property type="entry name" value="TWO-COMPONENT HISTIDINE KINASE"/>
    <property type="match status" value="1"/>
</dbReference>
<keyword evidence="11" id="KW-1185">Reference proteome</keyword>
<dbReference type="InterPro" id="IPR036890">
    <property type="entry name" value="HATPase_C_sf"/>
</dbReference>
<feature type="transmembrane region" description="Helical" evidence="8">
    <location>
        <begin position="7"/>
        <end position="28"/>
    </location>
</feature>
<keyword evidence="5 10" id="KW-0418">Kinase</keyword>
<protein>
    <recommendedName>
        <fullName evidence="2">histidine kinase</fullName>
        <ecNumber evidence="2">2.7.13.3</ecNumber>
    </recommendedName>
</protein>
<keyword evidence="4" id="KW-0808">Transferase</keyword>
<evidence type="ECO:0000256" key="7">
    <source>
        <dbReference type="SAM" id="MobiDB-lite"/>
    </source>
</evidence>
<proteinExistence type="predicted"/>
<keyword evidence="8" id="KW-0472">Membrane</keyword>
<dbReference type="Gene3D" id="1.10.287.130">
    <property type="match status" value="1"/>
</dbReference>
<evidence type="ECO:0000313" key="10">
    <source>
        <dbReference type="EMBL" id="MFD3001577.1"/>
    </source>
</evidence>
<keyword evidence="8" id="KW-1133">Transmembrane helix</keyword>
<dbReference type="PROSITE" id="PS50109">
    <property type="entry name" value="HIS_KIN"/>
    <property type="match status" value="1"/>
</dbReference>
<comment type="catalytic activity">
    <reaction evidence="1">
        <text>ATP + protein L-histidine = ADP + protein N-phospho-L-histidine.</text>
        <dbReference type="EC" id="2.7.13.3"/>
    </reaction>
</comment>
<evidence type="ECO:0000256" key="6">
    <source>
        <dbReference type="ARBA" id="ARBA00023012"/>
    </source>
</evidence>
<keyword evidence="6" id="KW-0902">Two-component regulatory system</keyword>
<dbReference type="Pfam" id="PF00512">
    <property type="entry name" value="HisKA"/>
    <property type="match status" value="1"/>
</dbReference>
<accession>A0ABW6BX43</accession>
<dbReference type="RefSeq" id="WP_377485811.1">
    <property type="nucleotide sequence ID" value="NZ_JBHUOX010000010.1"/>
</dbReference>
<dbReference type="SMART" id="SM00387">
    <property type="entry name" value="HATPase_c"/>
    <property type="match status" value="1"/>
</dbReference>
<evidence type="ECO:0000256" key="8">
    <source>
        <dbReference type="SAM" id="Phobius"/>
    </source>
</evidence>
<feature type="region of interest" description="Disordered" evidence="7">
    <location>
        <begin position="92"/>
        <end position="133"/>
    </location>
</feature>
<dbReference type="InterPro" id="IPR005467">
    <property type="entry name" value="His_kinase_dom"/>
</dbReference>
<name>A0ABW6BX43_9BACT</name>
<dbReference type="EMBL" id="JBHUOX010000010">
    <property type="protein sequence ID" value="MFD3001577.1"/>
    <property type="molecule type" value="Genomic_DNA"/>
</dbReference>
<keyword evidence="3" id="KW-0597">Phosphoprotein</keyword>
<dbReference type="Proteomes" id="UP001597641">
    <property type="component" value="Unassembled WGS sequence"/>
</dbReference>
<evidence type="ECO:0000313" key="11">
    <source>
        <dbReference type="Proteomes" id="UP001597641"/>
    </source>
</evidence>
<dbReference type="InterPro" id="IPR036097">
    <property type="entry name" value="HisK_dim/P_sf"/>
</dbReference>
<evidence type="ECO:0000259" key="9">
    <source>
        <dbReference type="PROSITE" id="PS50109"/>
    </source>
</evidence>
<evidence type="ECO:0000256" key="4">
    <source>
        <dbReference type="ARBA" id="ARBA00022679"/>
    </source>
</evidence>
<dbReference type="PANTHER" id="PTHR43711:SF1">
    <property type="entry name" value="HISTIDINE KINASE 1"/>
    <property type="match status" value="1"/>
</dbReference>
<dbReference type="Pfam" id="PF02518">
    <property type="entry name" value="HATPase_c"/>
    <property type="match status" value="1"/>
</dbReference>
<dbReference type="GO" id="GO:0016301">
    <property type="term" value="F:kinase activity"/>
    <property type="evidence" value="ECO:0007669"/>
    <property type="project" value="UniProtKB-KW"/>
</dbReference>
<dbReference type="SUPFAM" id="SSF55874">
    <property type="entry name" value="ATPase domain of HSP90 chaperone/DNA topoisomerase II/histidine kinase"/>
    <property type="match status" value="1"/>
</dbReference>
<feature type="transmembrane region" description="Helical" evidence="8">
    <location>
        <begin position="500"/>
        <end position="526"/>
    </location>
</feature>
<dbReference type="InterPro" id="IPR050736">
    <property type="entry name" value="Sensor_HK_Regulatory"/>
</dbReference>
<evidence type="ECO:0000256" key="1">
    <source>
        <dbReference type="ARBA" id="ARBA00000085"/>
    </source>
</evidence>
<evidence type="ECO:0000256" key="5">
    <source>
        <dbReference type="ARBA" id="ARBA00022777"/>
    </source>
</evidence>
<evidence type="ECO:0000256" key="3">
    <source>
        <dbReference type="ARBA" id="ARBA00022553"/>
    </source>
</evidence>
<dbReference type="CDD" id="cd00082">
    <property type="entry name" value="HisKA"/>
    <property type="match status" value="1"/>
</dbReference>
<dbReference type="InterPro" id="IPR003661">
    <property type="entry name" value="HisK_dim/P_dom"/>
</dbReference>
<organism evidence="10 11">
    <name type="scientific">Pontibacter toksunensis</name>
    <dbReference type="NCBI Taxonomy" id="1332631"/>
    <lineage>
        <taxon>Bacteria</taxon>
        <taxon>Pseudomonadati</taxon>
        <taxon>Bacteroidota</taxon>
        <taxon>Cytophagia</taxon>
        <taxon>Cytophagales</taxon>
        <taxon>Hymenobacteraceae</taxon>
        <taxon>Pontibacter</taxon>
    </lineage>
</organism>
<dbReference type="Gene3D" id="3.30.565.10">
    <property type="entry name" value="Histidine kinase-like ATPase, C-terminal domain"/>
    <property type="match status" value="1"/>
</dbReference>
<gene>
    <name evidence="10" type="ORF">ACFS7Z_14495</name>
</gene>
<dbReference type="InterPro" id="IPR003594">
    <property type="entry name" value="HATPase_dom"/>
</dbReference>
<dbReference type="SUPFAM" id="SSF47384">
    <property type="entry name" value="Homodimeric domain of signal transducing histidine kinase"/>
    <property type="match status" value="1"/>
</dbReference>
<comment type="caution">
    <text evidence="10">The sequence shown here is derived from an EMBL/GenBank/DDBJ whole genome shotgun (WGS) entry which is preliminary data.</text>
</comment>
<dbReference type="InterPro" id="IPR004358">
    <property type="entry name" value="Sig_transdc_His_kin-like_C"/>
</dbReference>
<dbReference type="PRINTS" id="PR00344">
    <property type="entry name" value="BCTRLSENSOR"/>
</dbReference>